<comment type="caution">
    <text evidence="5">The sequence shown here is derived from an EMBL/GenBank/DDBJ whole genome shotgun (WGS) entry which is preliminary data.</text>
</comment>
<evidence type="ECO:0000256" key="3">
    <source>
        <dbReference type="ARBA" id="ARBA00022833"/>
    </source>
</evidence>
<dbReference type="PANTHER" id="PTHR30313:SF2">
    <property type="entry name" value="DNA PRIMASE"/>
    <property type="match status" value="1"/>
</dbReference>
<dbReference type="EMBL" id="JACHIF010000004">
    <property type="protein sequence ID" value="MBB5038251.1"/>
    <property type="molecule type" value="Genomic_DNA"/>
</dbReference>
<dbReference type="GO" id="GO:0003677">
    <property type="term" value="F:DNA binding"/>
    <property type="evidence" value="ECO:0007669"/>
    <property type="project" value="InterPro"/>
</dbReference>
<dbReference type="GO" id="GO:0008270">
    <property type="term" value="F:zinc ion binding"/>
    <property type="evidence" value="ECO:0007669"/>
    <property type="project" value="UniProtKB-KW"/>
</dbReference>
<proteinExistence type="predicted"/>
<evidence type="ECO:0000256" key="2">
    <source>
        <dbReference type="ARBA" id="ARBA00022771"/>
    </source>
</evidence>
<accession>A0A7W7YL79</accession>
<dbReference type="GO" id="GO:0006269">
    <property type="term" value="P:DNA replication, synthesis of primer"/>
    <property type="evidence" value="ECO:0007669"/>
    <property type="project" value="TreeGrafter"/>
</dbReference>
<gene>
    <name evidence="5" type="ORF">HNQ64_002509</name>
</gene>
<organism evidence="5 6">
    <name type="scientific">Prosthecobacter dejongeii</name>
    <dbReference type="NCBI Taxonomy" id="48465"/>
    <lineage>
        <taxon>Bacteria</taxon>
        <taxon>Pseudomonadati</taxon>
        <taxon>Verrucomicrobiota</taxon>
        <taxon>Verrucomicrobiia</taxon>
        <taxon>Verrucomicrobiales</taxon>
        <taxon>Verrucomicrobiaceae</taxon>
        <taxon>Prosthecobacter</taxon>
    </lineage>
</organism>
<dbReference type="Proteomes" id="UP000534294">
    <property type="component" value="Unassembled WGS sequence"/>
</dbReference>
<dbReference type="SMART" id="SM00400">
    <property type="entry name" value="ZnF_CHCC"/>
    <property type="match status" value="1"/>
</dbReference>
<protein>
    <recommendedName>
        <fullName evidence="4">Zinc finger CHC2-type domain-containing protein</fullName>
    </recommendedName>
</protein>
<dbReference type="Pfam" id="PF01807">
    <property type="entry name" value="Zn_ribbon_DnaG"/>
    <property type="match status" value="1"/>
</dbReference>
<keyword evidence="2" id="KW-0863">Zinc-finger</keyword>
<name>A0A7W7YL79_9BACT</name>
<dbReference type="InterPro" id="IPR002694">
    <property type="entry name" value="Znf_CHC2"/>
</dbReference>
<evidence type="ECO:0000256" key="1">
    <source>
        <dbReference type="ARBA" id="ARBA00022723"/>
    </source>
</evidence>
<keyword evidence="6" id="KW-1185">Reference proteome</keyword>
<evidence type="ECO:0000259" key="4">
    <source>
        <dbReference type="SMART" id="SM00400"/>
    </source>
</evidence>
<feature type="domain" description="Zinc finger CHC2-type" evidence="4">
    <location>
        <begin position="45"/>
        <end position="100"/>
    </location>
</feature>
<evidence type="ECO:0000313" key="5">
    <source>
        <dbReference type="EMBL" id="MBB5038251.1"/>
    </source>
</evidence>
<evidence type="ECO:0000313" key="6">
    <source>
        <dbReference type="Proteomes" id="UP000534294"/>
    </source>
</evidence>
<dbReference type="PANTHER" id="PTHR30313">
    <property type="entry name" value="DNA PRIMASE"/>
    <property type="match status" value="1"/>
</dbReference>
<dbReference type="SUPFAM" id="SSF57783">
    <property type="entry name" value="Zinc beta-ribbon"/>
    <property type="match status" value="1"/>
</dbReference>
<keyword evidence="1" id="KW-0479">Metal-binding</keyword>
<keyword evidence="3" id="KW-0862">Zinc</keyword>
<reference evidence="5 6" key="1">
    <citation type="submission" date="2020-08" db="EMBL/GenBank/DDBJ databases">
        <title>Genomic Encyclopedia of Type Strains, Phase IV (KMG-IV): sequencing the most valuable type-strain genomes for metagenomic binning, comparative biology and taxonomic classification.</title>
        <authorList>
            <person name="Goeker M."/>
        </authorList>
    </citation>
    <scope>NUCLEOTIDE SEQUENCE [LARGE SCALE GENOMIC DNA]</scope>
    <source>
        <strain evidence="5 6">DSM 12251</strain>
    </source>
</reference>
<dbReference type="Gene3D" id="3.90.580.10">
    <property type="entry name" value="Zinc finger, CHC2-type domain"/>
    <property type="match status" value="1"/>
</dbReference>
<sequence length="428" mass="47653">MRNFFMQVGDNIDLANLRDQIRGRLTMADLCAKDGLEGRREGHAQRARCPFHEEKSGSFLIGGRAADRAHCFGCGWSGDLFAFWEKRKGVSHVEAVNQLASLVGLAPVIPGVKWERPKAKALAVAKGTRRIEAGEKPALPGMRMLREDEMETLAKLRGLSVESVRIAATVMKRVGYCEWPLYLNRRENRWCSPCDAHWFKCGRDTDECAPVPRFPSWVVTDDARWVAQFRRLDGEPYTPRGEGGKDPFKSWTLGTATWPLGAAELRNRMGVILVEGGADMLAGYHFLQRFSRLREVGVVCMLGASGRIAEAALPFFKGKRVRIICDADEEQVKRHPQKDGTERIVKTRPGCDAAARWTEQLTHAGAAVKTFYLGDVLDGEGEIIVPGLVRADGKPVKDLNDLAYCSEVILDSDEVRDAFCEWKEGFGG</sequence>
<dbReference type="RefSeq" id="WP_184208875.1">
    <property type="nucleotide sequence ID" value="NZ_JACHIF010000004.1"/>
</dbReference>
<dbReference type="InterPro" id="IPR050219">
    <property type="entry name" value="DnaG_primase"/>
</dbReference>
<dbReference type="GO" id="GO:0003899">
    <property type="term" value="F:DNA-directed RNA polymerase activity"/>
    <property type="evidence" value="ECO:0007669"/>
    <property type="project" value="InterPro"/>
</dbReference>
<dbReference type="GO" id="GO:0005737">
    <property type="term" value="C:cytoplasm"/>
    <property type="evidence" value="ECO:0007669"/>
    <property type="project" value="TreeGrafter"/>
</dbReference>
<dbReference type="AlphaFoldDB" id="A0A7W7YL79"/>
<dbReference type="InterPro" id="IPR036977">
    <property type="entry name" value="DNA_primase_Znf_CHC2"/>
</dbReference>